<proteinExistence type="predicted"/>
<accession>A0ABU2CLV8</accession>
<comment type="caution">
    <text evidence="2">The sequence shown here is derived from an EMBL/GenBank/DDBJ whole genome shotgun (WGS) entry which is preliminary data.</text>
</comment>
<dbReference type="EMBL" id="JAVDYE010000001">
    <property type="protein sequence ID" value="MDR7382332.1"/>
    <property type="molecule type" value="Genomic_DNA"/>
</dbReference>
<feature type="chain" id="PRO_5046392646" evidence="1">
    <location>
        <begin position="26"/>
        <end position="442"/>
    </location>
</feature>
<sequence length="442" mass="46132">MDVTSRMRHLRGPVALVATGALALAACSSGGGGGSGDSADSLVVWFPGTNQTEIDLVTDVIVPQFEEETGVEVEVTFADWGDLSTKLSAAFAAGTAPDVFGHGPAAIADYAVNERVEPLDGYVAQLDPDDVEDLSSALPGGQVDGVQYLIPLSMQGNMFIYDAEMFADAGLDPDAPPSTWEEIYEAAEALTVRDASGTVTRSGLLLPTHPVGTQQSFANLLLAAGGDQLSPDGTQAAFNSPEGEQALRLLVDMYSGEEPVATGLGANFMDAAAAQQPIVTGDAAIMMTVAPRATDIMAAAPDRDFRILPVPRFESADSGHALGGAGAGLMISSDSPDKDLAWQFIEYMIDPGTSEQYTEGIGAVPTRMSAVQGEYAQSSPVVQAWLEALPQFTANPNVPGWVQARDTMATYLEGALRGQATPEDTLTEMETAVNDVLAAARP</sequence>
<dbReference type="PANTHER" id="PTHR43649">
    <property type="entry name" value="ARABINOSE-BINDING PROTEIN-RELATED"/>
    <property type="match status" value="1"/>
</dbReference>
<organism evidence="2 3">
    <name type="scientific">Promicromonospora iranensis</name>
    <dbReference type="NCBI Taxonomy" id="1105144"/>
    <lineage>
        <taxon>Bacteria</taxon>
        <taxon>Bacillati</taxon>
        <taxon>Actinomycetota</taxon>
        <taxon>Actinomycetes</taxon>
        <taxon>Micrococcales</taxon>
        <taxon>Promicromonosporaceae</taxon>
        <taxon>Promicromonospora</taxon>
    </lineage>
</organism>
<keyword evidence="3" id="KW-1185">Reference proteome</keyword>
<feature type="signal peptide" evidence="1">
    <location>
        <begin position="1"/>
        <end position="25"/>
    </location>
</feature>
<keyword evidence="2" id="KW-0762">Sugar transport</keyword>
<keyword evidence="2" id="KW-0813">Transport</keyword>
<evidence type="ECO:0000313" key="3">
    <source>
        <dbReference type="Proteomes" id="UP001183585"/>
    </source>
</evidence>
<evidence type="ECO:0000256" key="1">
    <source>
        <dbReference type="SAM" id="SignalP"/>
    </source>
</evidence>
<dbReference type="InterPro" id="IPR050490">
    <property type="entry name" value="Bact_solute-bd_prot1"/>
</dbReference>
<evidence type="ECO:0000313" key="2">
    <source>
        <dbReference type="EMBL" id="MDR7382332.1"/>
    </source>
</evidence>
<gene>
    <name evidence="2" type="ORF">J2S48_001847</name>
</gene>
<dbReference type="SUPFAM" id="SSF53850">
    <property type="entry name" value="Periplasmic binding protein-like II"/>
    <property type="match status" value="1"/>
</dbReference>
<dbReference type="Proteomes" id="UP001183585">
    <property type="component" value="Unassembled WGS sequence"/>
</dbReference>
<dbReference type="PANTHER" id="PTHR43649:SF12">
    <property type="entry name" value="DIACETYLCHITOBIOSE BINDING PROTEIN DASA"/>
    <property type="match status" value="1"/>
</dbReference>
<dbReference type="RefSeq" id="WP_274993390.1">
    <property type="nucleotide sequence ID" value="NZ_JAJQQP010000004.1"/>
</dbReference>
<dbReference type="Gene3D" id="3.40.190.10">
    <property type="entry name" value="Periplasmic binding protein-like II"/>
    <property type="match status" value="2"/>
</dbReference>
<keyword evidence="1" id="KW-0732">Signal</keyword>
<protein>
    <submittedName>
        <fullName evidence="2">Multiple sugar transport system substrate-binding protein</fullName>
    </submittedName>
</protein>
<dbReference type="CDD" id="cd14748">
    <property type="entry name" value="PBP2_UgpB"/>
    <property type="match status" value="1"/>
</dbReference>
<dbReference type="PROSITE" id="PS51257">
    <property type="entry name" value="PROKAR_LIPOPROTEIN"/>
    <property type="match status" value="1"/>
</dbReference>
<name>A0ABU2CLV8_9MICO</name>
<dbReference type="Pfam" id="PF01547">
    <property type="entry name" value="SBP_bac_1"/>
    <property type="match status" value="1"/>
</dbReference>
<dbReference type="InterPro" id="IPR006059">
    <property type="entry name" value="SBP"/>
</dbReference>
<reference evidence="2 3" key="1">
    <citation type="submission" date="2023-07" db="EMBL/GenBank/DDBJ databases">
        <title>Sequencing the genomes of 1000 actinobacteria strains.</title>
        <authorList>
            <person name="Klenk H.-P."/>
        </authorList>
    </citation>
    <scope>NUCLEOTIDE SEQUENCE [LARGE SCALE GENOMIC DNA]</scope>
    <source>
        <strain evidence="2 3">DSM 45554</strain>
    </source>
</reference>